<dbReference type="RefSeq" id="WP_245137620.1">
    <property type="nucleotide sequence ID" value="NZ_CP128477.1"/>
</dbReference>
<protein>
    <submittedName>
        <fullName evidence="2">Uncharacterized protein</fullName>
    </submittedName>
</protein>
<keyword evidence="3" id="KW-1185">Reference proteome</keyword>
<comment type="caution">
    <text evidence="2">The sequence shown here is derived from an EMBL/GenBank/DDBJ whole genome shotgun (WGS) entry which is preliminary data.</text>
</comment>
<dbReference type="Proteomes" id="UP001522662">
    <property type="component" value="Unassembled WGS sequence"/>
</dbReference>
<geneLocation type="plasmid" evidence="2">
    <name>unnamed</name>
</geneLocation>
<evidence type="ECO:0000313" key="2">
    <source>
        <dbReference type="EMBL" id="MCJ8240279.1"/>
    </source>
</evidence>
<keyword evidence="2" id="KW-0614">Plasmid</keyword>
<evidence type="ECO:0000313" key="3">
    <source>
        <dbReference type="Proteomes" id="UP001522662"/>
    </source>
</evidence>
<feature type="region of interest" description="Disordered" evidence="1">
    <location>
        <begin position="43"/>
        <end position="63"/>
    </location>
</feature>
<reference evidence="2 3" key="1">
    <citation type="submission" date="2022-03" db="EMBL/GenBank/DDBJ databases">
        <title>Rhizobium SSM4.3 sp. nov., isolated from Sediment (Gouqi Island).</title>
        <authorList>
            <person name="Chen G."/>
        </authorList>
    </citation>
    <scope>NUCLEOTIDE SEQUENCE [LARGE SCALE GENOMIC DNA]</scope>
    <source>
        <strain evidence="2 3">SSM4.3</strain>
        <plasmid evidence="2">unnamed</plasmid>
    </source>
</reference>
<dbReference type="EMBL" id="JALAYX010000005">
    <property type="protein sequence ID" value="MCJ8240279.1"/>
    <property type="molecule type" value="Genomic_DNA"/>
</dbReference>
<name>A0ABT0D4F0_9HYPH</name>
<organism evidence="2 3">
    <name type="scientific">Peteryoungia algae</name>
    <dbReference type="NCBI Taxonomy" id="2919917"/>
    <lineage>
        <taxon>Bacteria</taxon>
        <taxon>Pseudomonadati</taxon>
        <taxon>Pseudomonadota</taxon>
        <taxon>Alphaproteobacteria</taxon>
        <taxon>Hyphomicrobiales</taxon>
        <taxon>Rhizobiaceae</taxon>
        <taxon>Peteryoungia</taxon>
    </lineage>
</organism>
<accession>A0ABT0D4F0</accession>
<proteinExistence type="predicted"/>
<evidence type="ECO:0000256" key="1">
    <source>
        <dbReference type="SAM" id="MobiDB-lite"/>
    </source>
</evidence>
<gene>
    <name evidence="2" type="ORF">MKJ03_18255</name>
</gene>
<sequence length="63" mass="6739">MSGARKETALEATGARLAEMLRRALADRLARRMDGLSLGVAERVNGARQVDEPGSTGEEGARR</sequence>